<gene>
    <name evidence="3" type="ORF">CHX27_03055</name>
</gene>
<dbReference type="InterPro" id="IPR002201">
    <property type="entry name" value="Glyco_trans_9"/>
</dbReference>
<proteinExistence type="predicted"/>
<dbReference type="RefSeq" id="WP_094485295.1">
    <property type="nucleotide sequence ID" value="NZ_NOXX01000143.1"/>
</dbReference>
<evidence type="ECO:0008006" key="5">
    <source>
        <dbReference type="Google" id="ProtNLM"/>
    </source>
</evidence>
<organism evidence="3 4">
    <name type="scientific">Flavobacterium aurantiibacter</name>
    <dbReference type="NCBI Taxonomy" id="2023067"/>
    <lineage>
        <taxon>Bacteria</taxon>
        <taxon>Pseudomonadati</taxon>
        <taxon>Bacteroidota</taxon>
        <taxon>Flavobacteriia</taxon>
        <taxon>Flavobacteriales</taxon>
        <taxon>Flavobacteriaceae</taxon>
        <taxon>Flavobacterium</taxon>
    </lineage>
</organism>
<evidence type="ECO:0000256" key="1">
    <source>
        <dbReference type="ARBA" id="ARBA00022676"/>
    </source>
</evidence>
<dbReference type="Pfam" id="PF01075">
    <property type="entry name" value="Glyco_transf_9"/>
    <property type="match status" value="1"/>
</dbReference>
<evidence type="ECO:0000313" key="3">
    <source>
        <dbReference type="EMBL" id="OYQ47447.1"/>
    </source>
</evidence>
<dbReference type="PANTHER" id="PTHR30160">
    <property type="entry name" value="TETRAACYLDISACCHARIDE 4'-KINASE-RELATED"/>
    <property type="match status" value="1"/>
</dbReference>
<dbReference type="InterPro" id="IPR051199">
    <property type="entry name" value="LPS_LOS_Heptosyltrfase"/>
</dbReference>
<dbReference type="PANTHER" id="PTHR30160:SF7">
    <property type="entry name" value="ADP-HEPTOSE--LPS HEPTOSYLTRANSFERASE 2"/>
    <property type="match status" value="1"/>
</dbReference>
<dbReference type="AlphaFoldDB" id="A0A256A0X6"/>
<keyword evidence="2" id="KW-0808">Transferase</keyword>
<dbReference type="Gene3D" id="3.40.50.2000">
    <property type="entry name" value="Glycogen Phosphorylase B"/>
    <property type="match status" value="2"/>
</dbReference>
<keyword evidence="1" id="KW-0328">Glycosyltransferase</keyword>
<evidence type="ECO:0000256" key="2">
    <source>
        <dbReference type="ARBA" id="ARBA00022679"/>
    </source>
</evidence>
<dbReference type="SUPFAM" id="SSF53756">
    <property type="entry name" value="UDP-Glycosyltransferase/glycogen phosphorylase"/>
    <property type="match status" value="1"/>
</dbReference>
<sequence length="355" mass="40260">MKKILVIQQKMIGDVLASSILCNNLRQIYPKAQIHYLIYPFTKPVVENNPNIDSCVLYEDSYKKSSLKRLQFLYRIRKERYNMVIDAYNKPESFLVTMASGADVKIGFFKKYSQKLYHFNIAPIDKPLTNAGTALENRINLLSCVAPNFKFDLRPKIWLTTSEKEEAQNTLQKHGILESDPFLVIGILGSDESKSYPAPYMAQVLDFIAANTSSKLVLNYMPKQANEVQTICALCAPETRSRIISELVPTNIRAFLALTHFSQALIGNEGGAVNMAKALGIKTFTIFSTWIIKEAWNSFEDGSNHVSVHLQDYKPELYGDKTAKQMKKNALPLYQAFTPDLILPELEAFLNRLKN</sequence>
<dbReference type="CDD" id="cd03789">
    <property type="entry name" value="GT9_LPS_heptosyltransferase"/>
    <property type="match status" value="1"/>
</dbReference>
<dbReference type="Proteomes" id="UP000216035">
    <property type="component" value="Unassembled WGS sequence"/>
</dbReference>
<dbReference type="GO" id="GO:0005829">
    <property type="term" value="C:cytosol"/>
    <property type="evidence" value="ECO:0007669"/>
    <property type="project" value="TreeGrafter"/>
</dbReference>
<dbReference type="GO" id="GO:0008713">
    <property type="term" value="F:ADP-heptose-lipopolysaccharide heptosyltransferase activity"/>
    <property type="evidence" value="ECO:0007669"/>
    <property type="project" value="TreeGrafter"/>
</dbReference>
<accession>A0A256A0X6</accession>
<reference evidence="3 4" key="1">
    <citation type="submission" date="2017-07" db="EMBL/GenBank/DDBJ databases">
        <title>Flavobacterium cyanobacteriorum sp. nov., isolated from cyanobacterial aggregates in a eutrophic lake.</title>
        <authorList>
            <person name="Cai H."/>
        </authorList>
    </citation>
    <scope>NUCLEOTIDE SEQUENCE [LARGE SCALE GENOMIC DNA]</scope>
    <source>
        <strain evidence="3 4">TH167</strain>
    </source>
</reference>
<dbReference type="OrthoDB" id="9772349at2"/>
<evidence type="ECO:0000313" key="4">
    <source>
        <dbReference type="Proteomes" id="UP000216035"/>
    </source>
</evidence>
<name>A0A256A0X6_9FLAO</name>
<dbReference type="GO" id="GO:0009244">
    <property type="term" value="P:lipopolysaccharide core region biosynthetic process"/>
    <property type="evidence" value="ECO:0007669"/>
    <property type="project" value="TreeGrafter"/>
</dbReference>
<protein>
    <recommendedName>
        <fullName evidence="5">Glycosyltransferase</fullName>
    </recommendedName>
</protein>
<dbReference type="EMBL" id="NOXX01000143">
    <property type="protein sequence ID" value="OYQ47447.1"/>
    <property type="molecule type" value="Genomic_DNA"/>
</dbReference>
<comment type="caution">
    <text evidence="3">The sequence shown here is derived from an EMBL/GenBank/DDBJ whole genome shotgun (WGS) entry which is preliminary data.</text>
</comment>
<keyword evidence="4" id="KW-1185">Reference proteome</keyword>